<dbReference type="Gene3D" id="3.40.50.200">
    <property type="entry name" value="Peptidase S8/S53 domain"/>
    <property type="match status" value="1"/>
</dbReference>
<evidence type="ECO:0000256" key="3">
    <source>
        <dbReference type="SAM" id="MobiDB-lite"/>
    </source>
</evidence>
<sequence length="256" mass="27862">KIVAIEIYTKGKALTKATRLVDFNFPEDFNGHGTACASIVAGTLTELKWLKNISGISVSKIQGANPFARIASYKVSVEKVTIDKIVEVSKNSLLYVMKKATSDKVDVIIVSLSIDTLLNLSSYLFDPVNMRRDSTMKENIVVCTSSGSHAAEVLGTSKGKEVESKVETSQLQKKKMENRKEGSKKSLLDAKKKATSDKVDVIIVYLSTDTLSNLSSYLCDPVNMRGDLAMKENIVICTSSGSHGDCYYTLSRGSAP</sequence>
<dbReference type="InterPro" id="IPR000209">
    <property type="entry name" value="Peptidase_S8/S53_dom"/>
</dbReference>
<dbReference type="Pfam" id="PF00082">
    <property type="entry name" value="Peptidase_S8"/>
    <property type="match status" value="1"/>
</dbReference>
<comment type="similarity">
    <text evidence="1">Belongs to the peptidase S8 family.</text>
</comment>
<dbReference type="PROSITE" id="PS00137">
    <property type="entry name" value="SUBTILASE_HIS"/>
    <property type="match status" value="1"/>
</dbReference>
<dbReference type="EMBL" id="JABFAF010000011">
    <property type="protein sequence ID" value="MBA0870149.1"/>
    <property type="molecule type" value="Genomic_DNA"/>
</dbReference>
<dbReference type="InterPro" id="IPR036852">
    <property type="entry name" value="Peptidase_S8/S53_dom_sf"/>
</dbReference>
<keyword evidence="6" id="KW-1185">Reference proteome</keyword>
<feature type="compositionally biased region" description="Basic and acidic residues" evidence="3">
    <location>
        <begin position="174"/>
        <end position="189"/>
    </location>
</feature>
<evidence type="ECO:0000256" key="2">
    <source>
        <dbReference type="ARBA" id="ARBA00022729"/>
    </source>
</evidence>
<evidence type="ECO:0000313" key="6">
    <source>
        <dbReference type="Proteomes" id="UP000593576"/>
    </source>
</evidence>
<feature type="non-terminal residue" evidence="5">
    <location>
        <position position="1"/>
    </location>
</feature>
<feature type="region of interest" description="Disordered" evidence="3">
    <location>
        <begin position="164"/>
        <end position="189"/>
    </location>
</feature>
<dbReference type="SUPFAM" id="SSF52743">
    <property type="entry name" value="Subtilisin-like"/>
    <property type="match status" value="1"/>
</dbReference>
<evidence type="ECO:0000259" key="4">
    <source>
        <dbReference type="Pfam" id="PF00082"/>
    </source>
</evidence>
<keyword evidence="2" id="KW-0732">Signal</keyword>
<dbReference type="GO" id="GO:0006508">
    <property type="term" value="P:proteolysis"/>
    <property type="evidence" value="ECO:0007669"/>
    <property type="project" value="InterPro"/>
</dbReference>
<dbReference type="PANTHER" id="PTHR10795">
    <property type="entry name" value="PROPROTEIN CONVERTASE SUBTILISIN/KEXIN"/>
    <property type="match status" value="1"/>
</dbReference>
<organism evidence="5 6">
    <name type="scientific">Gossypium schwendimanii</name>
    <name type="common">Cotton</name>
    <dbReference type="NCBI Taxonomy" id="34291"/>
    <lineage>
        <taxon>Eukaryota</taxon>
        <taxon>Viridiplantae</taxon>
        <taxon>Streptophyta</taxon>
        <taxon>Embryophyta</taxon>
        <taxon>Tracheophyta</taxon>
        <taxon>Spermatophyta</taxon>
        <taxon>Magnoliopsida</taxon>
        <taxon>eudicotyledons</taxon>
        <taxon>Gunneridae</taxon>
        <taxon>Pentapetalae</taxon>
        <taxon>rosids</taxon>
        <taxon>malvids</taxon>
        <taxon>Malvales</taxon>
        <taxon>Malvaceae</taxon>
        <taxon>Malvoideae</taxon>
        <taxon>Gossypium</taxon>
    </lineage>
</organism>
<protein>
    <recommendedName>
        <fullName evidence="4">Peptidase S8/S53 domain-containing protein</fullName>
    </recommendedName>
</protein>
<dbReference type="GO" id="GO:0004252">
    <property type="term" value="F:serine-type endopeptidase activity"/>
    <property type="evidence" value="ECO:0007669"/>
    <property type="project" value="InterPro"/>
</dbReference>
<dbReference type="OrthoDB" id="1001851at2759"/>
<proteinExistence type="inferred from homology"/>
<feature type="domain" description="Peptidase S8/S53" evidence="4">
    <location>
        <begin position="25"/>
        <end position="148"/>
    </location>
</feature>
<accession>A0A7J9MID3</accession>
<comment type="caution">
    <text evidence="5">The sequence shown here is derived from an EMBL/GenBank/DDBJ whole genome shotgun (WGS) entry which is preliminary data.</text>
</comment>
<dbReference type="AlphaFoldDB" id="A0A7J9MID3"/>
<dbReference type="Proteomes" id="UP000593576">
    <property type="component" value="Unassembled WGS sequence"/>
</dbReference>
<evidence type="ECO:0000313" key="5">
    <source>
        <dbReference type="EMBL" id="MBA0870149.1"/>
    </source>
</evidence>
<evidence type="ECO:0000256" key="1">
    <source>
        <dbReference type="ARBA" id="ARBA00011073"/>
    </source>
</evidence>
<name>A0A7J9MID3_GOSSC</name>
<gene>
    <name evidence="5" type="ORF">Goshw_008374</name>
</gene>
<dbReference type="InterPro" id="IPR022398">
    <property type="entry name" value="Peptidase_S8_His-AS"/>
</dbReference>
<reference evidence="5 6" key="1">
    <citation type="journal article" date="2019" name="Genome Biol. Evol.">
        <title>Insights into the evolution of the New World diploid cottons (Gossypium, subgenus Houzingenia) based on genome sequencing.</title>
        <authorList>
            <person name="Grover C.E."/>
            <person name="Arick M.A. 2nd"/>
            <person name="Thrash A."/>
            <person name="Conover J.L."/>
            <person name="Sanders W.S."/>
            <person name="Peterson D.G."/>
            <person name="Frelichowski J.E."/>
            <person name="Scheffler J.A."/>
            <person name="Scheffler B.E."/>
            <person name="Wendel J.F."/>
        </authorList>
    </citation>
    <scope>NUCLEOTIDE SEQUENCE [LARGE SCALE GENOMIC DNA]</scope>
    <source>
        <strain evidence="5">1</strain>
        <tissue evidence="5">Leaf</tissue>
    </source>
</reference>
<dbReference type="InterPro" id="IPR045051">
    <property type="entry name" value="SBT"/>
</dbReference>